<dbReference type="InterPro" id="IPR052533">
    <property type="entry name" value="WalJ/YycJ-like"/>
</dbReference>
<protein>
    <submittedName>
        <fullName evidence="2">Putative metallo-hydrolase YycJ</fullName>
        <ecNumber evidence="2">3.-.-.-</ecNumber>
    </submittedName>
</protein>
<dbReference type="EC" id="3.-.-.-" evidence="2"/>
<organism evidence="2">
    <name type="scientific">bioreactor metagenome</name>
    <dbReference type="NCBI Taxonomy" id="1076179"/>
    <lineage>
        <taxon>unclassified sequences</taxon>
        <taxon>metagenomes</taxon>
        <taxon>ecological metagenomes</taxon>
    </lineage>
</organism>
<accession>A0A644XVV0</accession>
<feature type="domain" description="Metallo-beta-lactamase" evidence="1">
    <location>
        <begin position="13"/>
        <end position="218"/>
    </location>
</feature>
<dbReference type="InterPro" id="IPR036866">
    <property type="entry name" value="RibonucZ/Hydroxyglut_hydro"/>
</dbReference>
<comment type="caution">
    <text evidence="2">The sequence shown here is derived from an EMBL/GenBank/DDBJ whole genome shotgun (WGS) entry which is preliminary data.</text>
</comment>
<dbReference type="AlphaFoldDB" id="A0A644XVV0"/>
<dbReference type="PANTHER" id="PTHR47619:SF1">
    <property type="entry name" value="EXODEOXYRIBONUCLEASE WALJ"/>
    <property type="match status" value="1"/>
</dbReference>
<dbReference type="PANTHER" id="PTHR47619">
    <property type="entry name" value="METALLO-HYDROLASE YYCJ-RELATED"/>
    <property type="match status" value="1"/>
</dbReference>
<dbReference type="EMBL" id="VSSQ01003266">
    <property type="protein sequence ID" value="MPM19898.1"/>
    <property type="molecule type" value="Genomic_DNA"/>
</dbReference>
<proteinExistence type="predicted"/>
<dbReference type="InterPro" id="IPR001279">
    <property type="entry name" value="Metallo-B-lactamas"/>
</dbReference>
<reference evidence="2" key="1">
    <citation type="submission" date="2019-08" db="EMBL/GenBank/DDBJ databases">
        <authorList>
            <person name="Kucharzyk K."/>
            <person name="Murdoch R.W."/>
            <person name="Higgins S."/>
            <person name="Loffler F."/>
        </authorList>
    </citation>
    <scope>NUCLEOTIDE SEQUENCE</scope>
</reference>
<dbReference type="Gene3D" id="3.60.15.10">
    <property type="entry name" value="Ribonuclease Z/Hydroxyacylglutathione hydrolase-like"/>
    <property type="match status" value="1"/>
</dbReference>
<dbReference type="SMART" id="SM00849">
    <property type="entry name" value="Lactamase_B"/>
    <property type="match status" value="1"/>
</dbReference>
<dbReference type="GO" id="GO:0016787">
    <property type="term" value="F:hydrolase activity"/>
    <property type="evidence" value="ECO:0007669"/>
    <property type="project" value="UniProtKB-KW"/>
</dbReference>
<gene>
    <name evidence="2" type="primary">yycJ_14</name>
    <name evidence="2" type="ORF">SDC9_66325</name>
</gene>
<sequence>MDVKFCPLVSGSSGNSTYIGTKHTHILIDAGVSCKQIVEHIGGFKLAPDQIDAIFITHEHIDHIKGAGVLSRKYDIPVYATPGTWEGIGKTVGDFAQKNIKYVYEDEVCVINDLCVKPFVIPHDANEPVAYSIFAENSKMTVATDIGHITDTVRENIYDSDVLLLEANHDLDMLKNGSYPWPLKKRILGDNGHLSNIAAGDTLSNIMTGKLKYVFLGHLSKENNEPHLAYETVRRILEENKIKVGTYFKLDMASRYSNSLIVEL</sequence>
<dbReference type="Pfam" id="PF12706">
    <property type="entry name" value="Lactamase_B_2"/>
    <property type="match status" value="1"/>
</dbReference>
<evidence type="ECO:0000259" key="1">
    <source>
        <dbReference type="SMART" id="SM00849"/>
    </source>
</evidence>
<dbReference type="SUPFAM" id="SSF56281">
    <property type="entry name" value="Metallo-hydrolase/oxidoreductase"/>
    <property type="match status" value="1"/>
</dbReference>
<keyword evidence="2" id="KW-0378">Hydrolase</keyword>
<name>A0A644XVV0_9ZZZZ</name>
<evidence type="ECO:0000313" key="2">
    <source>
        <dbReference type="EMBL" id="MPM19898.1"/>
    </source>
</evidence>